<accession>A0A1B0DAF7</accession>
<evidence type="ECO:0000256" key="6">
    <source>
        <dbReference type="ARBA" id="ARBA00023163"/>
    </source>
</evidence>
<evidence type="ECO:0000256" key="5">
    <source>
        <dbReference type="ARBA" id="ARBA00023125"/>
    </source>
</evidence>
<proteinExistence type="inferred from homology"/>
<comment type="subunit">
    <text evidence="9">Part of the SNAPc complex composed of 5 subunits: SNAPC1, SNAPC2, SNAPC3, SNAPC4 and SNAPC5. SNAPC3 interacts with SNAPC1.</text>
</comment>
<evidence type="ECO:0000256" key="4">
    <source>
        <dbReference type="ARBA" id="ARBA00023015"/>
    </source>
</evidence>
<keyword evidence="7" id="KW-0539">Nucleus</keyword>
<keyword evidence="5" id="KW-0238">DNA-binding</keyword>
<dbReference type="VEuPathDB" id="VectorBase:PPAPM1_011225"/>
<dbReference type="VEuPathDB" id="VectorBase:PPAI004662"/>
<name>A0A1B0DAF7_PHLPP</name>
<dbReference type="AlphaFoldDB" id="A0A1B0DAF7"/>
<dbReference type="GO" id="GO:0001006">
    <property type="term" value="F:RNA polymerase III type 3 promoter sequence-specific DNA binding"/>
    <property type="evidence" value="ECO:0007669"/>
    <property type="project" value="TreeGrafter"/>
</dbReference>
<dbReference type="PANTHER" id="PTHR13421:SF16">
    <property type="entry name" value="SNRNA-ACTIVATING PROTEIN COMPLEX SUBUNIT 3"/>
    <property type="match status" value="1"/>
</dbReference>
<dbReference type="Proteomes" id="UP000092462">
    <property type="component" value="Unassembled WGS sequence"/>
</dbReference>
<dbReference type="GO" id="GO:0000978">
    <property type="term" value="F:RNA polymerase II cis-regulatory region sequence-specific DNA binding"/>
    <property type="evidence" value="ECO:0007669"/>
    <property type="project" value="TreeGrafter"/>
</dbReference>
<dbReference type="Pfam" id="PF12251">
    <property type="entry name" value="SNAPC3"/>
    <property type="match status" value="1"/>
</dbReference>
<dbReference type="GO" id="GO:0019185">
    <property type="term" value="C:snRNA-activating protein complex"/>
    <property type="evidence" value="ECO:0007669"/>
    <property type="project" value="TreeGrafter"/>
</dbReference>
<evidence type="ECO:0000256" key="2">
    <source>
        <dbReference type="ARBA" id="ARBA00010410"/>
    </source>
</evidence>
<evidence type="ECO:0000256" key="8">
    <source>
        <dbReference type="ARBA" id="ARBA00025193"/>
    </source>
</evidence>
<evidence type="ECO:0000313" key="11">
    <source>
        <dbReference type="EnsemblMetazoa" id="PPAI004662-PA"/>
    </source>
</evidence>
<evidence type="ECO:0000256" key="1">
    <source>
        <dbReference type="ARBA" id="ARBA00004123"/>
    </source>
</evidence>
<keyword evidence="6" id="KW-0804">Transcription</keyword>
<reference evidence="11" key="1">
    <citation type="submission" date="2022-08" db="UniProtKB">
        <authorList>
            <consortium name="EnsemblMetazoa"/>
        </authorList>
    </citation>
    <scope>IDENTIFICATION</scope>
    <source>
        <strain evidence="11">Israel</strain>
    </source>
</reference>
<dbReference type="GO" id="GO:0001046">
    <property type="term" value="F:core promoter sequence-specific DNA binding"/>
    <property type="evidence" value="ECO:0007669"/>
    <property type="project" value="TreeGrafter"/>
</dbReference>
<comment type="similarity">
    <text evidence="2">Belongs to the SNAPC3/SRD2 family.</text>
</comment>
<evidence type="ECO:0000256" key="3">
    <source>
        <dbReference type="ARBA" id="ARBA00013634"/>
    </source>
</evidence>
<dbReference type="RefSeq" id="XP_055716868.1">
    <property type="nucleotide sequence ID" value="XM_055860893.1"/>
</dbReference>
<dbReference type="InterPro" id="IPR022042">
    <property type="entry name" value="snRNA-activating_su3"/>
</dbReference>
<dbReference type="OrthoDB" id="46583at2759"/>
<comment type="subcellular location">
    <subcellularLocation>
        <location evidence="1">Nucleus</location>
    </subcellularLocation>
</comment>
<protein>
    <recommendedName>
        <fullName evidence="3">snRNA-activating protein complex subunit 3</fullName>
    </recommendedName>
    <alternativeName>
        <fullName evidence="10">Small nuclear RNA-activating complex polypeptide 3</fullName>
    </alternativeName>
</protein>
<evidence type="ECO:0000313" key="12">
    <source>
        <dbReference type="Proteomes" id="UP000092462"/>
    </source>
</evidence>
<dbReference type="EMBL" id="AJVK01013289">
    <property type="status" value="NOT_ANNOTATED_CDS"/>
    <property type="molecule type" value="Genomic_DNA"/>
</dbReference>
<sequence length="379" mass="44148">MERVYPPRQTAKFKIKDRMKHFLDAIPIDGVEKFPENDEDIQKLMGMEGDNTKFISLMDSIDLGQISSDHDIPVETFDPTKTFYNRNVGVSIEIPTDALKLHTIQARLNKHQNAHCRIDERKSKHSKHRRLNPDNLDEELGNDLVPFQETVISLRFYQPFKFEPDNPSFQVSFCQEFLVLGSQKLSVLRNKIFCSASYGPFPEISENHRGEKPPLDDDSAFFFITDTFYNDFSRPYSKDYSSPIIEWAKNIDDIDDLKSSSMEDISFEDLTVRIGYPQVYQHYGNCEHLFVFSDVRLLQSSDILQRSQYPYLRTVSNNRCHICFICGVNPVAYLVRNCQRQIADPTFYCNICFETYLYKDGKKIGNFKAYRFAESRPST</sequence>
<dbReference type="KEGG" id="ppap:129810426"/>
<dbReference type="GeneID" id="129810426"/>
<dbReference type="GO" id="GO:0042796">
    <property type="term" value="P:snRNA transcription by RNA polymerase III"/>
    <property type="evidence" value="ECO:0007669"/>
    <property type="project" value="TreeGrafter"/>
</dbReference>
<dbReference type="GO" id="GO:0042795">
    <property type="term" value="P:snRNA transcription by RNA polymerase II"/>
    <property type="evidence" value="ECO:0007669"/>
    <property type="project" value="TreeGrafter"/>
</dbReference>
<evidence type="ECO:0000256" key="9">
    <source>
        <dbReference type="ARBA" id="ARBA00025958"/>
    </source>
</evidence>
<dbReference type="GO" id="GO:0003681">
    <property type="term" value="F:bent DNA binding"/>
    <property type="evidence" value="ECO:0007669"/>
    <property type="project" value="TreeGrafter"/>
</dbReference>
<keyword evidence="12" id="KW-1185">Reference proteome</keyword>
<organism evidence="11 12">
    <name type="scientific">Phlebotomus papatasi</name>
    <name type="common">Sandfly</name>
    <dbReference type="NCBI Taxonomy" id="29031"/>
    <lineage>
        <taxon>Eukaryota</taxon>
        <taxon>Metazoa</taxon>
        <taxon>Ecdysozoa</taxon>
        <taxon>Arthropoda</taxon>
        <taxon>Hexapoda</taxon>
        <taxon>Insecta</taxon>
        <taxon>Pterygota</taxon>
        <taxon>Neoptera</taxon>
        <taxon>Endopterygota</taxon>
        <taxon>Diptera</taxon>
        <taxon>Nematocera</taxon>
        <taxon>Psychodoidea</taxon>
        <taxon>Psychodidae</taxon>
        <taxon>Phlebotomus</taxon>
        <taxon>Phlebotomus</taxon>
    </lineage>
</organism>
<dbReference type="CTD" id="35787"/>
<evidence type="ECO:0000256" key="7">
    <source>
        <dbReference type="ARBA" id="ARBA00023242"/>
    </source>
</evidence>
<dbReference type="EnsemblMetazoa" id="PPAI004662-RA">
    <property type="protein sequence ID" value="PPAI004662-PA"/>
    <property type="gene ID" value="PPAI004662"/>
</dbReference>
<keyword evidence="4" id="KW-0805">Transcription regulation</keyword>
<evidence type="ECO:0000256" key="10">
    <source>
        <dbReference type="ARBA" id="ARBA00029606"/>
    </source>
</evidence>
<dbReference type="PANTHER" id="PTHR13421">
    <property type="entry name" value="SNRNA-ACTIVATING PROTEIN COMPLEX SUBUNIT 3"/>
    <property type="match status" value="1"/>
</dbReference>
<dbReference type="GO" id="GO:0005634">
    <property type="term" value="C:nucleus"/>
    <property type="evidence" value="ECO:0007669"/>
    <property type="project" value="UniProtKB-SubCell"/>
</dbReference>
<comment type="function">
    <text evidence="8">Part of the SNAPc complex required for the transcription of both RNA polymerase II and III small-nuclear RNA genes. Binds to the proximal sequence element (PSE), a non-TATA-box basal promoter element common to these 2 types of genes. Recruits TBP and BRF2 to the U6 snRNA TATA box.</text>
</comment>